<reference evidence="9 10" key="1">
    <citation type="journal article" date="2018" name="Gigascience">
        <title>Genomes of trombidid mites reveal novel predicted allergens and laterally-transferred genes associated with secondary metabolism.</title>
        <authorList>
            <person name="Dong X."/>
            <person name="Chaisiri K."/>
            <person name="Xia D."/>
            <person name="Armstrong S.D."/>
            <person name="Fang Y."/>
            <person name="Donnelly M.J."/>
            <person name="Kadowaki T."/>
            <person name="McGarry J.W."/>
            <person name="Darby A.C."/>
            <person name="Makepeace B.L."/>
        </authorList>
    </citation>
    <scope>NUCLEOTIDE SEQUENCE [LARGE SCALE GENOMIC DNA]</scope>
    <source>
        <strain evidence="9">UoL-WK</strain>
    </source>
</reference>
<name>A0A3S4R917_9ACAR</name>
<evidence type="ECO:0000256" key="8">
    <source>
        <dbReference type="PROSITE-ProRule" id="PRU00221"/>
    </source>
</evidence>
<proteinExistence type="inferred from homology"/>
<gene>
    <name evidence="9" type="ORF">B4U79_06825</name>
</gene>
<dbReference type="SUPFAM" id="SSF50998">
    <property type="entry name" value="Quinoprotein alcohol dehydrogenase-like"/>
    <property type="match status" value="1"/>
</dbReference>
<evidence type="ECO:0000256" key="2">
    <source>
        <dbReference type="ARBA" id="ARBA00022490"/>
    </source>
</evidence>
<keyword evidence="2" id="KW-0963">Cytoplasm</keyword>
<dbReference type="InterPro" id="IPR015943">
    <property type="entry name" value="WD40/YVTN_repeat-like_dom_sf"/>
</dbReference>
<dbReference type="GO" id="GO:0030488">
    <property type="term" value="P:tRNA methylation"/>
    <property type="evidence" value="ECO:0007669"/>
    <property type="project" value="TreeGrafter"/>
</dbReference>
<evidence type="ECO:0000313" key="10">
    <source>
        <dbReference type="Proteomes" id="UP000285301"/>
    </source>
</evidence>
<dbReference type="SUPFAM" id="SSF50978">
    <property type="entry name" value="WD40 repeat-like"/>
    <property type="match status" value="2"/>
</dbReference>
<dbReference type="Proteomes" id="UP000285301">
    <property type="component" value="Unassembled WGS sequence"/>
</dbReference>
<comment type="caution">
    <text evidence="9">The sequence shown here is derived from an EMBL/GenBank/DDBJ whole genome shotgun (WGS) entry which is preliminary data.</text>
</comment>
<comment type="subcellular location">
    <subcellularLocation>
        <location evidence="1">Cytoplasm</location>
    </subcellularLocation>
</comment>
<accession>A0A3S4R917</accession>
<evidence type="ECO:0000256" key="4">
    <source>
        <dbReference type="ARBA" id="ARBA00022694"/>
    </source>
</evidence>
<dbReference type="STRING" id="1965070.A0A3S4R917"/>
<dbReference type="Pfam" id="PF00400">
    <property type="entry name" value="WD40"/>
    <property type="match status" value="4"/>
</dbReference>
<dbReference type="PANTHER" id="PTHR14344:SF3">
    <property type="entry name" value="WD REPEAT-CONTAINING PROTEIN 6"/>
    <property type="match status" value="1"/>
</dbReference>
<dbReference type="PROSITE" id="PS50294">
    <property type="entry name" value="WD_REPEATS_REGION"/>
    <property type="match status" value="1"/>
</dbReference>
<organism evidence="9 10">
    <name type="scientific">Dinothrombium tinctorium</name>
    <dbReference type="NCBI Taxonomy" id="1965070"/>
    <lineage>
        <taxon>Eukaryota</taxon>
        <taxon>Metazoa</taxon>
        <taxon>Ecdysozoa</taxon>
        <taxon>Arthropoda</taxon>
        <taxon>Chelicerata</taxon>
        <taxon>Arachnida</taxon>
        <taxon>Acari</taxon>
        <taxon>Acariformes</taxon>
        <taxon>Trombidiformes</taxon>
        <taxon>Prostigmata</taxon>
        <taxon>Anystina</taxon>
        <taxon>Parasitengona</taxon>
        <taxon>Trombidioidea</taxon>
        <taxon>Trombidiidae</taxon>
        <taxon>Dinothrombium</taxon>
    </lineage>
</organism>
<dbReference type="PANTHER" id="PTHR14344">
    <property type="entry name" value="WD REPEAT PROTEIN"/>
    <property type="match status" value="1"/>
</dbReference>
<dbReference type="InterPro" id="IPR001680">
    <property type="entry name" value="WD40_rpt"/>
</dbReference>
<dbReference type="Gene3D" id="2.130.10.10">
    <property type="entry name" value="YVTN repeat-like/Quinoprotein amine dehydrogenase"/>
    <property type="match status" value="4"/>
</dbReference>
<feature type="repeat" description="WD" evidence="8">
    <location>
        <begin position="187"/>
        <end position="218"/>
    </location>
</feature>
<evidence type="ECO:0000256" key="6">
    <source>
        <dbReference type="ARBA" id="ARBA00038255"/>
    </source>
</evidence>
<dbReference type="EMBL" id="NCKU01001070">
    <property type="protein sequence ID" value="RWS13183.1"/>
    <property type="molecule type" value="Genomic_DNA"/>
</dbReference>
<keyword evidence="3 8" id="KW-0853">WD repeat</keyword>
<comment type="similarity">
    <text evidence="6">Belongs to the WD repeat WDR6 family.</text>
</comment>
<evidence type="ECO:0000256" key="3">
    <source>
        <dbReference type="ARBA" id="ARBA00022574"/>
    </source>
</evidence>
<dbReference type="AlphaFoldDB" id="A0A3S4R917"/>
<keyword evidence="5" id="KW-0677">Repeat</keyword>
<dbReference type="GO" id="GO:0005737">
    <property type="term" value="C:cytoplasm"/>
    <property type="evidence" value="ECO:0007669"/>
    <property type="project" value="UniProtKB-SubCell"/>
</dbReference>
<keyword evidence="4" id="KW-0819">tRNA processing</keyword>
<keyword evidence="10" id="KW-1185">Reference proteome</keyword>
<dbReference type="InterPro" id="IPR036322">
    <property type="entry name" value="WD40_repeat_dom_sf"/>
</dbReference>
<protein>
    <recommendedName>
        <fullName evidence="7">tRNA (34-2'-O)-methyltransferase regulator WDR6</fullName>
    </recommendedName>
</protein>
<evidence type="ECO:0000256" key="1">
    <source>
        <dbReference type="ARBA" id="ARBA00004496"/>
    </source>
</evidence>
<dbReference type="OrthoDB" id="10253254at2759"/>
<dbReference type="SUPFAM" id="SSF50960">
    <property type="entry name" value="TolB, C-terminal domain"/>
    <property type="match status" value="1"/>
</dbReference>
<dbReference type="InterPro" id="IPR051973">
    <property type="entry name" value="tRNA_Anticodon_Mtase-Reg"/>
</dbReference>
<evidence type="ECO:0000313" key="9">
    <source>
        <dbReference type="EMBL" id="RWS13183.1"/>
    </source>
</evidence>
<sequence length="1028" mass="117315">MTSLESVAMKTPITSLHLSKLHLFVGFGNKLEIRCLSDLKSIAETKVFDFINIHGIQSFSQDSETTIISINGNRFVSVLSVTHNKHRFELQHLSSAFNLKDWILRTEIEAEKIFCVLAHNSFVIYDWKQRAVISKFVCPAKCLLYSSLIIEVKNLSAPKALIAAGTVFKEVLIWEAAEKETKVIQRLTGHDGVIFSIHYCHKNNLLVSSSDDRSIRLYTYNCVDNEVESLNIRGKQGLFSFLAVLYGHESRIWQAVVCEKWIVSVGESSNFCLWDIDKLQLVYREEKFNDGSVWSLAVDNDRVFYAGSDACIKVRSFNDMLCPTNIEKKCFLETKPKSLGFVTLNNTNSPQLLISSENGHAAFFTSLNKSETLKINLGDLFRNYCIHCVHPLSKHILFANKFGDILKIDFRETRELFKAHDSKIFSLFYVSNETYLSCSINGELKLWTDLIFVRKHILPYSKYRWPTCGVYLNEKILIVGDRSGSVTVFNTHSESLQYFQNIHGDNGVTDLKIKPNSEFLYSCGRNGKIFEYLFHSDQETIKLLRVVKLGHEVDWIAKLTFDLNHSNCLCVLGFISTRFVLLNEMEQSALWSVECGGGHRSWDFTVQSNLFHFSYVKQNEIFWHTKKVPTSCQTLDFNSNSARINSGLFLRSKENVNIFFFAIAGDDNDVNILKFDISKKSLQKEISLTGHISNVKAMSSIDFQDFTLFVTVGGRSQMMIWKLFYLKGKLIAQQLINHFLWNIDGRHRKPWKDAMQVLDPQTRYMNVELKAVDSNNYLISIACSDAFFRLFLFNIEDNFIQLIEAVEVGDYCVLTLKSTKKVFICGANDGILRFWLLDENNLNKICEDSISDNKLKSPKPLSMINGLFCPKKRHQSILKHLHNYQSHQSGINSLDCYFLTDELLILLTGGDDASLKILLIDSVASNKILATTSKPNAHSSSITGVLFLNSFLFITTSTDQRVILWKLVIDIETKLVEVLQLEMKISCVADIAGCNSIFISDETVLISVFGEGFQFYEIDLKENKFLEV</sequence>
<evidence type="ECO:0000256" key="5">
    <source>
        <dbReference type="ARBA" id="ARBA00022737"/>
    </source>
</evidence>
<dbReference type="SMART" id="SM00320">
    <property type="entry name" value="WD40"/>
    <property type="match status" value="8"/>
</dbReference>
<evidence type="ECO:0000256" key="7">
    <source>
        <dbReference type="ARBA" id="ARBA00040154"/>
    </source>
</evidence>
<dbReference type="InterPro" id="IPR011047">
    <property type="entry name" value="Quinoprotein_ADH-like_sf"/>
</dbReference>
<dbReference type="PROSITE" id="PS50082">
    <property type="entry name" value="WD_REPEATS_2"/>
    <property type="match status" value="1"/>
</dbReference>